<dbReference type="InterPro" id="IPR050093">
    <property type="entry name" value="ABC_SmlMolc_Importer"/>
</dbReference>
<evidence type="ECO:0000256" key="2">
    <source>
        <dbReference type="ARBA" id="ARBA00022741"/>
    </source>
</evidence>
<keyword evidence="3 5" id="KW-0067">ATP-binding</keyword>
<keyword evidence="6" id="KW-1185">Reference proteome</keyword>
<evidence type="ECO:0000256" key="3">
    <source>
        <dbReference type="ARBA" id="ARBA00022840"/>
    </source>
</evidence>
<evidence type="ECO:0000313" key="6">
    <source>
        <dbReference type="Proteomes" id="UP001259347"/>
    </source>
</evidence>
<feature type="domain" description="ABC transporter" evidence="4">
    <location>
        <begin position="2"/>
        <end position="242"/>
    </location>
</feature>
<dbReference type="EMBL" id="JAVDUM010000010">
    <property type="protein sequence ID" value="MDR6867738.1"/>
    <property type="molecule type" value="Genomic_DNA"/>
</dbReference>
<organism evidence="5 6">
    <name type="scientific">Microbacterium resistens</name>
    <dbReference type="NCBI Taxonomy" id="156977"/>
    <lineage>
        <taxon>Bacteria</taxon>
        <taxon>Bacillati</taxon>
        <taxon>Actinomycetota</taxon>
        <taxon>Actinomycetes</taxon>
        <taxon>Micrococcales</taxon>
        <taxon>Microbacteriaceae</taxon>
        <taxon>Microbacterium</taxon>
    </lineage>
</organism>
<dbReference type="GO" id="GO:0005524">
    <property type="term" value="F:ATP binding"/>
    <property type="evidence" value="ECO:0007669"/>
    <property type="project" value="UniProtKB-KW"/>
</dbReference>
<dbReference type="Proteomes" id="UP001259347">
    <property type="component" value="Unassembled WGS sequence"/>
</dbReference>
<dbReference type="InterPro" id="IPR017871">
    <property type="entry name" value="ABC_transporter-like_CS"/>
</dbReference>
<dbReference type="SMART" id="SM00382">
    <property type="entry name" value="AAA"/>
    <property type="match status" value="1"/>
</dbReference>
<dbReference type="InterPro" id="IPR003593">
    <property type="entry name" value="AAA+_ATPase"/>
</dbReference>
<dbReference type="PROSITE" id="PS50893">
    <property type="entry name" value="ABC_TRANSPORTER_2"/>
    <property type="match status" value="1"/>
</dbReference>
<accession>A0ABU1SEP9</accession>
<name>A0ABU1SEP9_9MICO</name>
<dbReference type="PROSITE" id="PS00211">
    <property type="entry name" value="ABC_TRANSPORTER_1"/>
    <property type="match status" value="1"/>
</dbReference>
<dbReference type="PANTHER" id="PTHR42781:SF4">
    <property type="entry name" value="SPERMIDINE_PUTRESCINE IMPORT ATP-BINDING PROTEIN POTA"/>
    <property type="match status" value="1"/>
</dbReference>
<evidence type="ECO:0000313" key="5">
    <source>
        <dbReference type="EMBL" id="MDR6867738.1"/>
    </source>
</evidence>
<proteinExistence type="predicted"/>
<gene>
    <name evidence="5" type="ORF">J2Y69_002346</name>
</gene>
<dbReference type="RefSeq" id="WP_310020831.1">
    <property type="nucleotide sequence ID" value="NZ_JAVDUM010000010.1"/>
</dbReference>
<sequence>MSLDVDVRVRVGSFQLEAALTARPGEILAVLGPNGSGKSTLLGAIAGHAHEVSGQIVLDGRMLDGPTPDRAAGRRVRLPAEDRRVGLLGQRALLFPHLSALENVAFGSRAQGVRRGEARERARDWLAEVGLGDLEDRRPSALSGGQQQRVAIARALAARPDALLLDEPFAALDAQTATRARRLIAEQRDRAGVPMVLVTHDPMDAVVLAARTVILHGGRVIQDGPTAEVLGHPRSEFVAAVAGVNLLIGTAGPDGLLRTSDAHGASLAWAGSGEGLQQGEAGSAAFAPSAVRIRDAEGTSGGGSEPGRVNAWTGTVALMEPVPGGVRLLTEEHPDVAVICPSTVAATIGIRPGRQLAFSIAEDDVSVRRTG</sequence>
<dbReference type="InterPro" id="IPR003439">
    <property type="entry name" value="ABC_transporter-like_ATP-bd"/>
</dbReference>
<dbReference type="PANTHER" id="PTHR42781">
    <property type="entry name" value="SPERMIDINE/PUTRESCINE IMPORT ATP-BINDING PROTEIN POTA"/>
    <property type="match status" value="1"/>
</dbReference>
<evidence type="ECO:0000256" key="1">
    <source>
        <dbReference type="ARBA" id="ARBA00022448"/>
    </source>
</evidence>
<keyword evidence="1" id="KW-0813">Transport</keyword>
<keyword evidence="2" id="KW-0547">Nucleotide-binding</keyword>
<protein>
    <submittedName>
        <fullName evidence="5">Molybdate transport system ATP-binding protein</fullName>
    </submittedName>
</protein>
<comment type="caution">
    <text evidence="5">The sequence shown here is derived from an EMBL/GenBank/DDBJ whole genome shotgun (WGS) entry which is preliminary data.</text>
</comment>
<evidence type="ECO:0000259" key="4">
    <source>
        <dbReference type="PROSITE" id="PS50893"/>
    </source>
</evidence>
<dbReference type="InterPro" id="IPR027417">
    <property type="entry name" value="P-loop_NTPase"/>
</dbReference>
<reference evidence="5 6" key="1">
    <citation type="submission" date="2023-07" db="EMBL/GenBank/DDBJ databases">
        <title>Sorghum-associated microbial communities from plants grown in Nebraska, USA.</title>
        <authorList>
            <person name="Schachtman D."/>
        </authorList>
    </citation>
    <scope>NUCLEOTIDE SEQUENCE [LARGE SCALE GENOMIC DNA]</scope>
    <source>
        <strain evidence="5 6">2980</strain>
    </source>
</reference>
<dbReference type="Pfam" id="PF00005">
    <property type="entry name" value="ABC_tran"/>
    <property type="match status" value="1"/>
</dbReference>
<dbReference type="SUPFAM" id="SSF52540">
    <property type="entry name" value="P-loop containing nucleoside triphosphate hydrolases"/>
    <property type="match status" value="1"/>
</dbReference>
<dbReference type="Gene3D" id="3.40.50.300">
    <property type="entry name" value="P-loop containing nucleotide triphosphate hydrolases"/>
    <property type="match status" value="1"/>
</dbReference>